<dbReference type="EMBL" id="JAAATY010000038">
    <property type="protein sequence ID" value="NRN70403.1"/>
    <property type="molecule type" value="Genomic_DNA"/>
</dbReference>
<keyword evidence="3" id="KW-1185">Reference proteome</keyword>
<gene>
    <name evidence="2" type="ORF">GC106_76680</name>
</gene>
<dbReference type="NCBIfam" id="TIGR03897">
    <property type="entry name" value="lanti_2_LanM"/>
    <property type="match status" value="1"/>
</dbReference>
<feature type="domain" description="Lantibiotic biosynthesis protein dehydration" evidence="1">
    <location>
        <begin position="179"/>
        <end position="549"/>
    </location>
</feature>
<sequence length="984" mass="104615">MALHERAVAEPLAAGTVHQADGSEHTWFGARLADLGLDEASALALATESPDSVAARITRPDWADFAEQALRRAEPLPPVTPVYRDWQEAFAAILRPFVAVATDRVTAGVSPGLADLDSVAEQFAVELGRGLAELAARTLVAEMHESRGRLIGGDSRARFADFVRRTADPAGLAALLGKYPVLSRLLGQTSRFAADARIELLGRFSGDRPEIVELLLHGSDPGPLAMIETGRGDIHQRGRSVAFLSFAGGERVVYKPRDLRAHVWFNAAVASLNRMVAQLGLRTAAVVAKPGYGWVEFVTARPLADLAEADFFYRRQGALLALLHATSASDIHYQNLIACGDQPMLVDVETLLQPVLPGPAGQAADPAAQVLATSVYRTALLPMIVVGEHGAVDMSGLGGDRGTDSPGSKVGWQFPATDRMRPVREPVRFTGASNRPRFGDRDLEPCDYEQALIHGFRLGYDAIMAHGAELTDLVAETAGMDVRVLVRPTHGYVALLEESTRPDLLTDALARDRVFDLLWTESAGFPLRRRLSRHELVDLWAGDVPLFTARPDRRDLWTSDGVPEPDVLGETVLDQVRAKINGYSAADRHDQEWIISATLATRRPIEGHVSTVPVPGPIKLTAAQPERLLAVACGIADQIVARSAAVGDRVNWLGLEPVDDRQWLLLPMGAGLANGYTGVALFLAQLADLTHVAHYGDVAARAVTGMAPLFDVLATQPALVAAVGPGGYHGFGGIAYALARMATSLSSSELGHLAESAVDLAEVAAGGATGWAHGVAGCLAAMIAVHAELGMPSAARLAEICADRLLRDVGRDVAGARGFTDGSAGIGLALTRFGDTDAAHARAGREILAASAHHDHDGWCSGRAGLLAARSPLMDEIELERAVRHFAERRVLRDLSLCHGELGITEALTVMAERQPAAVPALRGRAGLVLDAVNRYGVFCGTPNGVITPGLLTGLAGIGYGLLRLGFPDRVPSVLLLEPTPAKK</sequence>
<dbReference type="InterPro" id="IPR017146">
    <property type="entry name" value="Lanti_2_LanM"/>
</dbReference>
<dbReference type="SMART" id="SM01260">
    <property type="entry name" value="LANC_like"/>
    <property type="match status" value="1"/>
</dbReference>
<evidence type="ECO:0000313" key="3">
    <source>
        <dbReference type="Proteomes" id="UP000763557"/>
    </source>
</evidence>
<organism evidence="2 3">
    <name type="scientific">Kibdelosporangium persicum</name>
    <dbReference type="NCBI Taxonomy" id="2698649"/>
    <lineage>
        <taxon>Bacteria</taxon>
        <taxon>Bacillati</taxon>
        <taxon>Actinomycetota</taxon>
        <taxon>Actinomycetes</taxon>
        <taxon>Pseudonocardiales</taxon>
        <taxon>Pseudonocardiaceae</taxon>
        <taxon>Kibdelosporangium</taxon>
    </lineage>
</organism>
<reference evidence="2 3" key="1">
    <citation type="submission" date="2020-01" db="EMBL/GenBank/DDBJ databases">
        <title>Kibdelosporangium persica a novel Actinomycetes from a hot desert in Iran.</title>
        <authorList>
            <person name="Safaei N."/>
            <person name="Zaburannyi N."/>
            <person name="Mueller R."/>
            <person name="Wink J."/>
        </authorList>
    </citation>
    <scope>NUCLEOTIDE SEQUENCE [LARGE SCALE GENOMIC DNA]</scope>
    <source>
        <strain evidence="2 3">4NS15</strain>
    </source>
</reference>
<dbReference type="Pfam" id="PF05147">
    <property type="entry name" value="LANC_like"/>
    <property type="match status" value="1"/>
</dbReference>
<dbReference type="PRINTS" id="PR01950">
    <property type="entry name" value="LANCSUPER"/>
</dbReference>
<evidence type="ECO:0000259" key="1">
    <source>
        <dbReference type="Pfam" id="PF13575"/>
    </source>
</evidence>
<dbReference type="Gene3D" id="1.50.10.10">
    <property type="match status" value="1"/>
</dbReference>
<dbReference type="PIRSF" id="PIRSF037228">
    <property type="entry name" value="Lant_mod_RumM"/>
    <property type="match status" value="1"/>
</dbReference>
<dbReference type="CDD" id="cd04792">
    <property type="entry name" value="LanM-like"/>
    <property type="match status" value="1"/>
</dbReference>
<dbReference type="SUPFAM" id="SSF158745">
    <property type="entry name" value="LanC-like"/>
    <property type="match status" value="1"/>
</dbReference>
<name>A0ABX2FG97_9PSEU</name>
<evidence type="ECO:0000313" key="2">
    <source>
        <dbReference type="EMBL" id="NRN70403.1"/>
    </source>
</evidence>
<dbReference type="Proteomes" id="UP000763557">
    <property type="component" value="Unassembled WGS sequence"/>
</dbReference>
<dbReference type="Pfam" id="PF13575">
    <property type="entry name" value="DUF4135"/>
    <property type="match status" value="1"/>
</dbReference>
<comment type="caution">
    <text evidence="2">The sequence shown here is derived from an EMBL/GenBank/DDBJ whole genome shotgun (WGS) entry which is preliminary data.</text>
</comment>
<dbReference type="InterPro" id="IPR012341">
    <property type="entry name" value="6hp_glycosidase-like_sf"/>
</dbReference>
<dbReference type="InterPro" id="IPR025410">
    <property type="entry name" value="Lant_dehyd"/>
</dbReference>
<accession>A0ABX2FG97</accession>
<dbReference type="InterPro" id="IPR007822">
    <property type="entry name" value="LANC-like"/>
</dbReference>
<protein>
    <submittedName>
        <fullName evidence="2">Lanthionine biosynthesis protein LanM</fullName>
    </submittedName>
</protein>
<proteinExistence type="predicted"/>